<gene>
    <name evidence="1" type="ORF">GEOBRER4_n4052</name>
</gene>
<evidence type="ECO:0000313" key="1">
    <source>
        <dbReference type="EMBL" id="BCG49147.1"/>
    </source>
</evidence>
<accession>A0A6S6M489</accession>
<sequence length="106" mass="12000">MFNQEKIYMPVPQQLARGDRMGRGPYEKSGLIEDTGLPPGKLVKERFDIMFPLTEVEENGKTLEKPSAFDLDVEVKLTYLPFGSPNSDPFVWKEFTKTVSISKSGK</sequence>
<proteinExistence type="predicted"/>
<name>A0A6S6M489_9BACT</name>
<protein>
    <submittedName>
        <fullName evidence="1">Uncharacterized protein</fullName>
    </submittedName>
</protein>
<evidence type="ECO:0000313" key="2">
    <source>
        <dbReference type="Proteomes" id="UP000515472"/>
    </source>
</evidence>
<dbReference type="EMBL" id="AP023213">
    <property type="protein sequence ID" value="BCG49147.1"/>
    <property type="molecule type" value="Genomic_DNA"/>
</dbReference>
<dbReference type="Proteomes" id="UP000515472">
    <property type="component" value="Chromosome"/>
</dbReference>
<organism evidence="1 2">
    <name type="scientific">Citrifermentans bremense</name>
    <dbReference type="NCBI Taxonomy" id="60035"/>
    <lineage>
        <taxon>Bacteria</taxon>
        <taxon>Pseudomonadati</taxon>
        <taxon>Thermodesulfobacteriota</taxon>
        <taxon>Desulfuromonadia</taxon>
        <taxon>Geobacterales</taxon>
        <taxon>Geobacteraceae</taxon>
        <taxon>Citrifermentans</taxon>
    </lineage>
</organism>
<dbReference type="KEGG" id="gbn:GEOBRER4_38970"/>
<reference evidence="1 2" key="1">
    <citation type="submission" date="2020-06" db="EMBL/GenBank/DDBJ databases">
        <title>Interaction of electrochemicaly active bacteria, Geobacter bremensis R4 on different carbon anode.</title>
        <authorList>
            <person name="Meng L."/>
            <person name="Yoshida N."/>
        </authorList>
    </citation>
    <scope>NUCLEOTIDE SEQUENCE [LARGE SCALE GENOMIC DNA]</scope>
    <source>
        <strain evidence="1 2">R4</strain>
    </source>
</reference>
<keyword evidence="2" id="KW-1185">Reference proteome</keyword>
<dbReference type="AlphaFoldDB" id="A0A6S6M489"/>